<dbReference type="PIRSF" id="PIRSF012524">
    <property type="entry name" value="YitL_S1"/>
    <property type="match status" value="1"/>
</dbReference>
<dbReference type="InterPro" id="IPR014464">
    <property type="entry name" value="CvfB_fam"/>
</dbReference>
<dbReference type="InterPro" id="IPR048587">
    <property type="entry name" value="CvfB_S1_3rd"/>
</dbReference>
<dbReference type="Pfam" id="PF17783">
    <property type="entry name" value="WHD_CvfB"/>
    <property type="match status" value="1"/>
</dbReference>
<dbReference type="Pfam" id="PF21543">
    <property type="entry name" value="CvfB_2nd"/>
    <property type="match status" value="1"/>
</dbReference>
<dbReference type="PROSITE" id="PS50126">
    <property type="entry name" value="S1"/>
    <property type="match status" value="1"/>
</dbReference>
<dbReference type="InterPro" id="IPR012340">
    <property type="entry name" value="NA-bd_OB-fold"/>
</dbReference>
<sequence>MSQLKPGTVANLKVAREVDFGYFLTNGTEEVLLHKSEQKGKLQLEEDVRVFLYLEKLGRLAATMAIPVVQIGTYGWCKVVEVKESLGVFVNIGISKDILIYKDDLPKLREVWPVVGGRLYITLKTDKNGRLLGKLATETVMEKQFKKADRSVFNQNVRGYVYRTLYSGSFIITEEGYRGFIHHSQRKTEPHLGDEVSGRVIDVKEDGTINVSLLKRGYESIAEDAEKIFMYLQERGGRMPYTDKSQPEDIEKRFAMSKGAFKRALGRLMKEGKIDQEDGWTHIKKQS</sequence>
<evidence type="ECO:0000256" key="1">
    <source>
        <dbReference type="PIRNR" id="PIRNR012524"/>
    </source>
</evidence>
<dbReference type="SUPFAM" id="SSF50249">
    <property type="entry name" value="Nucleic acid-binding proteins"/>
    <property type="match status" value="1"/>
</dbReference>
<keyword evidence="4" id="KW-1185">Reference proteome</keyword>
<reference evidence="3 4" key="1">
    <citation type="submission" date="2022-10" db="EMBL/GenBank/DDBJ databases">
        <title>Description of Fervidibacillus gen. nov. in the family Fervidibacillaceae fam. nov. with two species, Fervidibacillus albus sp. nov., and Fervidibacillus halotolerans sp. nov., isolated from tidal flat sediments.</title>
        <authorList>
            <person name="Kwon K.K."/>
            <person name="Yang S.-H."/>
        </authorList>
    </citation>
    <scope>NUCLEOTIDE SEQUENCE [LARGE SCALE GENOMIC DNA]</scope>
    <source>
        <strain evidence="3 4">DSM 23332</strain>
    </source>
</reference>
<dbReference type="PANTHER" id="PTHR37296:SF1">
    <property type="entry name" value="CONSERVED VIRULENCE FACTOR B"/>
    <property type="match status" value="1"/>
</dbReference>
<gene>
    <name evidence="3" type="ORF">OEV82_04950</name>
</gene>
<dbReference type="PANTHER" id="PTHR37296">
    <property type="entry name" value="CONSERVED VIRULENCE FACTOR B"/>
    <property type="match status" value="1"/>
</dbReference>
<dbReference type="InterPro" id="IPR040764">
    <property type="entry name" value="CvfB_WH"/>
</dbReference>
<comment type="similarity">
    <text evidence="1">Belongs to the CvfB family.</text>
</comment>
<name>A0ABT2WDP3_9BACI</name>
<dbReference type="Gene3D" id="2.40.50.140">
    <property type="entry name" value="Nucleic acid-binding proteins"/>
    <property type="match status" value="2"/>
</dbReference>
<dbReference type="Pfam" id="PF21191">
    <property type="entry name" value="CvfB_1st"/>
    <property type="match status" value="1"/>
</dbReference>
<evidence type="ECO:0000313" key="3">
    <source>
        <dbReference type="EMBL" id="MCU9593799.1"/>
    </source>
</evidence>
<evidence type="ECO:0000259" key="2">
    <source>
        <dbReference type="PROSITE" id="PS50126"/>
    </source>
</evidence>
<dbReference type="RefSeq" id="WP_263061218.1">
    <property type="nucleotide sequence ID" value="NZ_JAOUSE010000008.1"/>
</dbReference>
<dbReference type="InterPro" id="IPR039566">
    <property type="entry name" value="CvfB_S1_st"/>
</dbReference>
<dbReference type="Pfam" id="PF13509">
    <property type="entry name" value="S1_2"/>
    <property type="match status" value="1"/>
</dbReference>
<accession>A0ABT2WDP3</accession>
<dbReference type="EMBL" id="JAOUSE010000008">
    <property type="protein sequence ID" value="MCU9593799.1"/>
    <property type="molecule type" value="Genomic_DNA"/>
</dbReference>
<dbReference type="InterPro" id="IPR003029">
    <property type="entry name" value="S1_domain"/>
</dbReference>
<comment type="caution">
    <text evidence="3">The sequence shown here is derived from an EMBL/GenBank/DDBJ whole genome shotgun (WGS) entry which is preliminary data.</text>
</comment>
<proteinExistence type="inferred from homology"/>
<dbReference type="InterPro" id="IPR036388">
    <property type="entry name" value="WH-like_DNA-bd_sf"/>
</dbReference>
<evidence type="ECO:0000313" key="4">
    <source>
        <dbReference type="Proteomes" id="UP001208656"/>
    </source>
</evidence>
<dbReference type="Proteomes" id="UP001208656">
    <property type="component" value="Unassembled WGS sequence"/>
</dbReference>
<organism evidence="3 4">
    <name type="scientific">Pallidibacillus thermolactis</name>
    <dbReference type="NCBI Taxonomy" id="251051"/>
    <lineage>
        <taxon>Bacteria</taxon>
        <taxon>Bacillati</taxon>
        <taxon>Bacillota</taxon>
        <taxon>Bacilli</taxon>
        <taxon>Bacillales</taxon>
        <taxon>Bacillaceae</taxon>
        <taxon>Pallidibacillus</taxon>
    </lineage>
</organism>
<feature type="domain" description="S1 motif" evidence="2">
    <location>
        <begin position="154"/>
        <end position="216"/>
    </location>
</feature>
<dbReference type="Gene3D" id="1.10.10.10">
    <property type="entry name" value="Winged helix-like DNA-binding domain superfamily/Winged helix DNA-binding domain"/>
    <property type="match status" value="1"/>
</dbReference>
<dbReference type="InterPro" id="IPR048588">
    <property type="entry name" value="CvfB_S1_2nd"/>
</dbReference>
<protein>
    <submittedName>
        <fullName evidence="3">S1-like domain-containing RNA-binding protein</fullName>
    </submittedName>
</protein>